<dbReference type="InterPro" id="IPR017926">
    <property type="entry name" value="GATASE"/>
</dbReference>
<dbReference type="NCBIfam" id="TIGR00566">
    <property type="entry name" value="trpG_papA"/>
    <property type="match status" value="1"/>
</dbReference>
<dbReference type="PRINTS" id="PR00097">
    <property type="entry name" value="ANTSNTHASEII"/>
</dbReference>
<dbReference type="eggNOG" id="COG0512">
    <property type="taxonomic scope" value="Bacteria"/>
</dbReference>
<evidence type="ECO:0000313" key="3">
    <source>
        <dbReference type="EMBL" id="ADB17301.1"/>
    </source>
</evidence>
<dbReference type="AlphaFoldDB" id="D2R6K1"/>
<reference evidence="3 4" key="1">
    <citation type="journal article" date="2009" name="Stand. Genomic Sci.">
        <title>Complete genome sequence of Pirellula staleyi type strain (ATCC 27377).</title>
        <authorList>
            <person name="Clum A."/>
            <person name="Tindall B.J."/>
            <person name="Sikorski J."/>
            <person name="Ivanova N."/>
            <person name="Mavrommatis K."/>
            <person name="Lucas S."/>
            <person name="Glavina del Rio T."/>
            <person name="Nolan M."/>
            <person name="Chen F."/>
            <person name="Tice H."/>
            <person name="Pitluck S."/>
            <person name="Cheng J.F."/>
            <person name="Chertkov O."/>
            <person name="Brettin T."/>
            <person name="Han C."/>
            <person name="Detter J.C."/>
            <person name="Kuske C."/>
            <person name="Bruce D."/>
            <person name="Goodwin L."/>
            <person name="Ovchinikova G."/>
            <person name="Pati A."/>
            <person name="Mikhailova N."/>
            <person name="Chen A."/>
            <person name="Palaniappan K."/>
            <person name="Land M."/>
            <person name="Hauser L."/>
            <person name="Chang Y.J."/>
            <person name="Jeffries C.D."/>
            <person name="Chain P."/>
            <person name="Rohde M."/>
            <person name="Goker M."/>
            <person name="Bristow J."/>
            <person name="Eisen J.A."/>
            <person name="Markowitz V."/>
            <person name="Hugenholtz P."/>
            <person name="Kyrpides N.C."/>
            <person name="Klenk H.P."/>
            <person name="Lapidus A."/>
        </authorList>
    </citation>
    <scope>NUCLEOTIDE SEQUENCE [LARGE SCALE GENOMIC DNA]</scope>
    <source>
        <strain evidence="4">ATCC 27377 / DSM 6068 / ICPB 4128</strain>
    </source>
</reference>
<dbReference type="InterPro" id="IPR029062">
    <property type="entry name" value="Class_I_gatase-like"/>
</dbReference>
<dbReference type="OrthoDB" id="9804328at2"/>
<feature type="domain" description="Glutamine amidotransferase" evidence="2">
    <location>
        <begin position="3"/>
        <end position="186"/>
    </location>
</feature>
<dbReference type="STRING" id="530564.Psta_2632"/>
<accession>D2R6K1</accession>
<dbReference type="PRINTS" id="PR00099">
    <property type="entry name" value="CPSGATASE"/>
</dbReference>
<keyword evidence="3" id="KW-0808">Transferase</keyword>
<evidence type="ECO:0000256" key="1">
    <source>
        <dbReference type="ARBA" id="ARBA00022962"/>
    </source>
</evidence>
<sequence length="221" mass="24044">MLLLVDNYDSFVQNLARYFRNLGQETVVRRNDSLTIQEIASDLRPDAIIISPGPCTPNEAGCSLEVIRTFAATIPILGVCLGHQAIGAALGARIVRAQRAVHGQASTITHTGAGIFSGIAQHCSVGRYHSLVIDETTLPDSLRITARTEDGTIMAVEHRDFPLFGLQFHPESILTDCGYPLLSNFLKLAGLAVSSDHLSIADELRETKQQPFVPPQRPVTF</sequence>
<keyword evidence="1 3" id="KW-0315">Glutamine amidotransferase</keyword>
<dbReference type="PANTHER" id="PTHR43418">
    <property type="entry name" value="MULTIFUNCTIONAL TRYPTOPHAN BIOSYNTHESIS PROTEIN-RELATED"/>
    <property type="match status" value="1"/>
</dbReference>
<keyword evidence="4" id="KW-1185">Reference proteome</keyword>
<dbReference type="CDD" id="cd01743">
    <property type="entry name" value="GATase1_Anthranilate_Synthase"/>
    <property type="match status" value="1"/>
</dbReference>
<dbReference type="GO" id="GO:0005829">
    <property type="term" value="C:cytosol"/>
    <property type="evidence" value="ECO:0007669"/>
    <property type="project" value="TreeGrafter"/>
</dbReference>
<dbReference type="PROSITE" id="PS51273">
    <property type="entry name" value="GATASE_TYPE_1"/>
    <property type="match status" value="1"/>
</dbReference>
<dbReference type="InterPro" id="IPR006221">
    <property type="entry name" value="TrpG/PapA_dom"/>
</dbReference>
<evidence type="ECO:0000313" key="4">
    <source>
        <dbReference type="Proteomes" id="UP000001887"/>
    </source>
</evidence>
<dbReference type="FunFam" id="3.40.50.880:FF:000003">
    <property type="entry name" value="Anthranilate synthase component II"/>
    <property type="match status" value="1"/>
</dbReference>
<dbReference type="InterPro" id="IPR050472">
    <property type="entry name" value="Anth_synth/Amidotransfase"/>
</dbReference>
<dbReference type="KEGG" id="psl:Psta_2632"/>
<dbReference type="GO" id="GO:0000162">
    <property type="term" value="P:L-tryptophan biosynthetic process"/>
    <property type="evidence" value="ECO:0007669"/>
    <property type="project" value="TreeGrafter"/>
</dbReference>
<protein>
    <submittedName>
        <fullName evidence="3">Glutamine amidotransferase of anthranilate synthase</fullName>
    </submittedName>
</protein>
<dbReference type="GO" id="GO:0004049">
    <property type="term" value="F:anthranilate synthase activity"/>
    <property type="evidence" value="ECO:0007669"/>
    <property type="project" value="TreeGrafter"/>
</dbReference>
<dbReference type="Proteomes" id="UP000001887">
    <property type="component" value="Chromosome"/>
</dbReference>
<evidence type="ECO:0000259" key="2">
    <source>
        <dbReference type="Pfam" id="PF00117"/>
    </source>
</evidence>
<dbReference type="Pfam" id="PF00117">
    <property type="entry name" value="GATase"/>
    <property type="match status" value="1"/>
</dbReference>
<name>D2R6K1_PIRSD</name>
<dbReference type="SUPFAM" id="SSF52317">
    <property type="entry name" value="Class I glutamine amidotransferase-like"/>
    <property type="match status" value="1"/>
</dbReference>
<dbReference type="Gene3D" id="3.40.50.880">
    <property type="match status" value="1"/>
</dbReference>
<dbReference type="GO" id="GO:0016740">
    <property type="term" value="F:transferase activity"/>
    <property type="evidence" value="ECO:0007669"/>
    <property type="project" value="UniProtKB-KW"/>
</dbReference>
<dbReference type="EMBL" id="CP001848">
    <property type="protein sequence ID" value="ADB17301.1"/>
    <property type="molecule type" value="Genomic_DNA"/>
</dbReference>
<dbReference type="PANTHER" id="PTHR43418:SF4">
    <property type="entry name" value="MULTIFUNCTIONAL TRYPTOPHAN BIOSYNTHESIS PROTEIN"/>
    <property type="match status" value="1"/>
</dbReference>
<gene>
    <name evidence="3" type="ordered locus">Psta_2632</name>
</gene>
<dbReference type="MEROPS" id="C26.955"/>
<proteinExistence type="predicted"/>
<dbReference type="HOGENOM" id="CLU_014340_1_2_0"/>
<organism evidence="3 4">
    <name type="scientific">Pirellula staleyi (strain ATCC 27377 / DSM 6068 / ICPB 4128)</name>
    <name type="common">Pirella staleyi</name>
    <dbReference type="NCBI Taxonomy" id="530564"/>
    <lineage>
        <taxon>Bacteria</taxon>
        <taxon>Pseudomonadati</taxon>
        <taxon>Planctomycetota</taxon>
        <taxon>Planctomycetia</taxon>
        <taxon>Pirellulales</taxon>
        <taxon>Pirellulaceae</taxon>
        <taxon>Pirellula</taxon>
    </lineage>
</organism>
<dbReference type="PRINTS" id="PR00096">
    <property type="entry name" value="GATASE"/>
</dbReference>